<evidence type="ECO:0000256" key="2">
    <source>
        <dbReference type="ARBA" id="ARBA00022448"/>
    </source>
</evidence>
<reference evidence="13 14" key="1">
    <citation type="journal article" date="2020" name="Cell">
        <title>Large-Scale Comparative Analyses of Tick Genomes Elucidate Their Genetic Diversity and Vector Capacities.</title>
        <authorList>
            <consortium name="Tick Genome and Microbiome Consortium (TIGMIC)"/>
            <person name="Jia N."/>
            <person name="Wang J."/>
            <person name="Shi W."/>
            <person name="Du L."/>
            <person name="Sun Y."/>
            <person name="Zhan W."/>
            <person name="Jiang J.F."/>
            <person name="Wang Q."/>
            <person name="Zhang B."/>
            <person name="Ji P."/>
            <person name="Bell-Sakyi L."/>
            <person name="Cui X.M."/>
            <person name="Yuan T.T."/>
            <person name="Jiang B.G."/>
            <person name="Yang W.F."/>
            <person name="Lam T.T."/>
            <person name="Chang Q.C."/>
            <person name="Ding S.J."/>
            <person name="Wang X.J."/>
            <person name="Zhu J.G."/>
            <person name="Ruan X.D."/>
            <person name="Zhao L."/>
            <person name="Wei J.T."/>
            <person name="Ye R.Z."/>
            <person name="Que T.C."/>
            <person name="Du C.H."/>
            <person name="Zhou Y.H."/>
            <person name="Cheng J.X."/>
            <person name="Dai P.F."/>
            <person name="Guo W.B."/>
            <person name="Han X.H."/>
            <person name="Huang E.J."/>
            <person name="Li L.F."/>
            <person name="Wei W."/>
            <person name="Gao Y.C."/>
            <person name="Liu J.Z."/>
            <person name="Shao H.Z."/>
            <person name="Wang X."/>
            <person name="Wang C.C."/>
            <person name="Yang T.C."/>
            <person name="Huo Q.B."/>
            <person name="Li W."/>
            <person name="Chen H.Y."/>
            <person name="Chen S.E."/>
            <person name="Zhou L.G."/>
            <person name="Ni X.B."/>
            <person name="Tian J.H."/>
            <person name="Sheng Y."/>
            <person name="Liu T."/>
            <person name="Pan Y.S."/>
            <person name="Xia L.Y."/>
            <person name="Li J."/>
            <person name="Zhao F."/>
            <person name="Cao W.C."/>
        </authorList>
    </citation>
    <scope>NUCLEOTIDE SEQUENCE [LARGE SCALE GENOMIC DNA]</scope>
    <source>
        <strain evidence="13">HaeL-2018</strain>
    </source>
</reference>
<keyword evidence="14" id="KW-1185">Reference proteome</keyword>
<evidence type="ECO:0000259" key="12">
    <source>
        <dbReference type="SMART" id="SM00918"/>
    </source>
</evidence>
<evidence type="ECO:0000256" key="1">
    <source>
        <dbReference type="ARBA" id="ARBA00004141"/>
    </source>
</evidence>
<dbReference type="SMART" id="SM00918">
    <property type="entry name" value="Lig_chan-Glu_bd"/>
    <property type="match status" value="1"/>
</dbReference>
<dbReference type="GO" id="GO:0005886">
    <property type="term" value="C:plasma membrane"/>
    <property type="evidence" value="ECO:0007669"/>
    <property type="project" value="UniProtKB-ARBA"/>
</dbReference>
<evidence type="ECO:0000256" key="5">
    <source>
        <dbReference type="ARBA" id="ARBA00023054"/>
    </source>
</evidence>
<evidence type="ECO:0000313" key="14">
    <source>
        <dbReference type="Proteomes" id="UP000821853"/>
    </source>
</evidence>
<keyword evidence="11" id="KW-0407">Ion channel</keyword>
<protein>
    <recommendedName>
        <fullName evidence="12">Ionotropic glutamate receptor L-glutamate and glycine-binding domain-containing protein</fullName>
    </recommendedName>
</protein>
<evidence type="ECO:0000256" key="3">
    <source>
        <dbReference type="ARBA" id="ARBA00022692"/>
    </source>
</evidence>
<keyword evidence="2" id="KW-0813">Transport</keyword>
<feature type="domain" description="Ionotropic glutamate receptor L-glutamate and glycine-binding" evidence="12">
    <location>
        <begin position="1"/>
        <end position="59"/>
    </location>
</feature>
<keyword evidence="3" id="KW-0812">Transmembrane</keyword>
<dbReference type="EMBL" id="JABSTR010000011">
    <property type="protein sequence ID" value="KAH9381844.1"/>
    <property type="molecule type" value="Genomic_DNA"/>
</dbReference>
<dbReference type="VEuPathDB" id="VectorBase:HLOH_050940"/>
<dbReference type="Proteomes" id="UP000821853">
    <property type="component" value="Chromosome 9"/>
</dbReference>
<dbReference type="GO" id="GO:0043226">
    <property type="term" value="C:organelle"/>
    <property type="evidence" value="ECO:0007669"/>
    <property type="project" value="UniProtKB-ARBA"/>
</dbReference>
<comment type="subcellular location">
    <subcellularLocation>
        <location evidence="1">Membrane</location>
        <topology evidence="1">Multi-pass membrane protein</topology>
    </subcellularLocation>
</comment>
<keyword evidence="7" id="KW-0472">Membrane</keyword>
<keyword evidence="10" id="KW-1071">Ligand-gated ion channel</keyword>
<keyword evidence="4" id="KW-1133">Transmembrane helix</keyword>
<dbReference type="InterPro" id="IPR019594">
    <property type="entry name" value="Glu/Gly-bd"/>
</dbReference>
<evidence type="ECO:0000256" key="10">
    <source>
        <dbReference type="ARBA" id="ARBA00023286"/>
    </source>
</evidence>
<dbReference type="FunFam" id="3.40.190.10:FF:000078">
    <property type="entry name" value="glutamate receptor ionotropic, NMDA 3B"/>
    <property type="match status" value="1"/>
</dbReference>
<evidence type="ECO:0000256" key="4">
    <source>
        <dbReference type="ARBA" id="ARBA00022989"/>
    </source>
</evidence>
<evidence type="ECO:0000313" key="13">
    <source>
        <dbReference type="EMBL" id="KAH9381844.1"/>
    </source>
</evidence>
<evidence type="ECO:0000256" key="9">
    <source>
        <dbReference type="ARBA" id="ARBA00023180"/>
    </source>
</evidence>
<name>A0A9J6H596_HAELO</name>
<comment type="caution">
    <text evidence="13">The sequence shown here is derived from an EMBL/GenBank/DDBJ whole genome shotgun (WGS) entry which is preliminary data.</text>
</comment>
<keyword evidence="5" id="KW-0175">Coiled coil</keyword>
<evidence type="ECO:0000256" key="6">
    <source>
        <dbReference type="ARBA" id="ARBA00023065"/>
    </source>
</evidence>
<keyword evidence="6" id="KW-0406">Ion transport</keyword>
<dbReference type="SUPFAM" id="SSF53850">
    <property type="entry name" value="Periplasmic binding protein-like II"/>
    <property type="match status" value="1"/>
</dbReference>
<dbReference type="GO" id="GO:0015276">
    <property type="term" value="F:ligand-gated monoatomic ion channel activity"/>
    <property type="evidence" value="ECO:0007669"/>
    <property type="project" value="InterPro"/>
</dbReference>
<dbReference type="AlphaFoldDB" id="A0A9J6H596"/>
<keyword evidence="8" id="KW-0675">Receptor</keyword>
<dbReference type="Pfam" id="PF10613">
    <property type="entry name" value="Lig_chan-Glu_bd"/>
    <property type="match status" value="1"/>
</dbReference>
<evidence type="ECO:0000256" key="7">
    <source>
        <dbReference type="ARBA" id="ARBA00023136"/>
    </source>
</evidence>
<dbReference type="OMA" id="ANITGHW"/>
<accession>A0A9J6H596</accession>
<evidence type="ECO:0000256" key="8">
    <source>
        <dbReference type="ARBA" id="ARBA00023170"/>
    </source>
</evidence>
<dbReference type="OrthoDB" id="6487233at2759"/>
<evidence type="ECO:0000256" key="11">
    <source>
        <dbReference type="ARBA" id="ARBA00023303"/>
    </source>
</evidence>
<keyword evidence="9" id="KW-0325">Glycoprotein</keyword>
<sequence>MIAEEVDGKVKFSGFCVDLLDKLSEELSFKYELHLSPDGVYGIANITGHWTGMIGEVIAGVSTHIPKVDTERVVFRASESKQNAACAVGIHR</sequence>
<proteinExistence type="predicted"/>
<dbReference type="Gene3D" id="3.40.190.10">
    <property type="entry name" value="Periplasmic binding protein-like II"/>
    <property type="match status" value="1"/>
</dbReference>
<gene>
    <name evidence="13" type="ORF">HPB48_016359</name>
</gene>
<organism evidence="13 14">
    <name type="scientific">Haemaphysalis longicornis</name>
    <name type="common">Bush tick</name>
    <dbReference type="NCBI Taxonomy" id="44386"/>
    <lineage>
        <taxon>Eukaryota</taxon>
        <taxon>Metazoa</taxon>
        <taxon>Ecdysozoa</taxon>
        <taxon>Arthropoda</taxon>
        <taxon>Chelicerata</taxon>
        <taxon>Arachnida</taxon>
        <taxon>Acari</taxon>
        <taxon>Parasitiformes</taxon>
        <taxon>Ixodida</taxon>
        <taxon>Ixodoidea</taxon>
        <taxon>Ixodidae</taxon>
        <taxon>Haemaphysalinae</taxon>
        <taxon>Haemaphysalis</taxon>
    </lineage>
</organism>